<dbReference type="CDD" id="cd11029">
    <property type="entry name" value="CYP107-like"/>
    <property type="match status" value="1"/>
</dbReference>
<proteinExistence type="inferred from homology"/>
<accession>A0A931B161</accession>
<evidence type="ECO:0000256" key="1">
    <source>
        <dbReference type="ARBA" id="ARBA00010617"/>
    </source>
</evidence>
<dbReference type="PRINTS" id="PR00359">
    <property type="entry name" value="BP450"/>
</dbReference>
<name>A0A931B161_9ACTN</name>
<dbReference type="PANTHER" id="PTHR46696">
    <property type="entry name" value="P450, PUTATIVE (EUROFUNG)-RELATED"/>
    <property type="match status" value="1"/>
</dbReference>
<keyword evidence="2" id="KW-0349">Heme</keyword>
<dbReference type="InterPro" id="IPR001128">
    <property type="entry name" value="Cyt_P450"/>
</dbReference>
<keyword evidence="2" id="KW-0408">Iron</keyword>
<dbReference type="Gene3D" id="1.10.630.10">
    <property type="entry name" value="Cytochrome P450"/>
    <property type="match status" value="1"/>
</dbReference>
<keyword evidence="2" id="KW-0503">Monooxygenase</keyword>
<dbReference type="GO" id="GO:0005506">
    <property type="term" value="F:iron ion binding"/>
    <property type="evidence" value="ECO:0007669"/>
    <property type="project" value="InterPro"/>
</dbReference>
<organism evidence="4 5">
    <name type="scientific">Streptacidiphilus fuscans</name>
    <dbReference type="NCBI Taxonomy" id="2789292"/>
    <lineage>
        <taxon>Bacteria</taxon>
        <taxon>Bacillati</taxon>
        <taxon>Actinomycetota</taxon>
        <taxon>Actinomycetes</taxon>
        <taxon>Kitasatosporales</taxon>
        <taxon>Streptomycetaceae</taxon>
        <taxon>Streptacidiphilus</taxon>
    </lineage>
</organism>
<dbReference type="PROSITE" id="PS00086">
    <property type="entry name" value="CYTOCHROME_P450"/>
    <property type="match status" value="1"/>
</dbReference>
<evidence type="ECO:0000313" key="5">
    <source>
        <dbReference type="Proteomes" id="UP000657385"/>
    </source>
</evidence>
<protein>
    <submittedName>
        <fullName evidence="4">Cytochrome P450</fullName>
    </submittedName>
</protein>
<dbReference type="RefSeq" id="WP_196194354.1">
    <property type="nucleotide sequence ID" value="NZ_JADPRT010000005.1"/>
</dbReference>
<dbReference type="Pfam" id="PF00067">
    <property type="entry name" value="p450"/>
    <property type="match status" value="1"/>
</dbReference>
<dbReference type="InterPro" id="IPR036396">
    <property type="entry name" value="Cyt_P450_sf"/>
</dbReference>
<feature type="region of interest" description="Disordered" evidence="3">
    <location>
        <begin position="206"/>
        <end position="225"/>
    </location>
</feature>
<sequence>MDPIRDPYPVLARMRSACPVHPLTDRSGRTGGYLVLGYDEARQALADPRLSKNTAAFFADKAGGRNIHPALSQTMLATDPPDHTRLRRLATSAFTSGAVGRLRPAIARITDELLDQWPAEGEVDAVASLAVPLPVTVICDLLGVPEEDRDQLRAWSIDFFAAGAPERTDRASHALARYLEQLTAAKRSSPGDSLLDALIAARDEGARDGSDRAGGDRAGNDRTGGDRLSEAELVSLAALLVVAGHETTTAFLGNALLALLDHPAQLDLLRSEPERLPKALDELLRYDPPVAQATFRFATEQVELGDTVIPPGSPVLVSPAAANRDPSRFADPDRLDLTREAGGHLAFGHGIHRCLGAQLARAEAEIALSQLLARFPALRLAVPRDQLTWQPTRLVRTLTALPLSVASA</sequence>
<dbReference type="SUPFAM" id="SSF48264">
    <property type="entry name" value="Cytochrome P450"/>
    <property type="match status" value="1"/>
</dbReference>
<dbReference type="AlphaFoldDB" id="A0A931B161"/>
<comment type="similarity">
    <text evidence="1 2">Belongs to the cytochrome P450 family.</text>
</comment>
<dbReference type="GO" id="GO:0020037">
    <property type="term" value="F:heme binding"/>
    <property type="evidence" value="ECO:0007669"/>
    <property type="project" value="InterPro"/>
</dbReference>
<dbReference type="InterPro" id="IPR017972">
    <property type="entry name" value="Cyt_P450_CS"/>
</dbReference>
<dbReference type="GO" id="GO:0016705">
    <property type="term" value="F:oxidoreductase activity, acting on paired donors, with incorporation or reduction of molecular oxygen"/>
    <property type="evidence" value="ECO:0007669"/>
    <property type="project" value="InterPro"/>
</dbReference>
<dbReference type="InterPro" id="IPR002397">
    <property type="entry name" value="Cyt_P450_B"/>
</dbReference>
<dbReference type="PANTHER" id="PTHR46696:SF1">
    <property type="entry name" value="CYTOCHROME P450 YJIB-RELATED"/>
    <property type="match status" value="1"/>
</dbReference>
<gene>
    <name evidence="4" type="ORF">I2501_14305</name>
</gene>
<evidence type="ECO:0000256" key="2">
    <source>
        <dbReference type="RuleBase" id="RU000461"/>
    </source>
</evidence>
<dbReference type="EMBL" id="JADPRT010000005">
    <property type="protein sequence ID" value="MBF9069194.1"/>
    <property type="molecule type" value="Genomic_DNA"/>
</dbReference>
<dbReference type="GO" id="GO:0004497">
    <property type="term" value="F:monooxygenase activity"/>
    <property type="evidence" value="ECO:0007669"/>
    <property type="project" value="UniProtKB-KW"/>
</dbReference>
<evidence type="ECO:0000256" key="3">
    <source>
        <dbReference type="SAM" id="MobiDB-lite"/>
    </source>
</evidence>
<keyword evidence="2" id="KW-0479">Metal-binding</keyword>
<evidence type="ECO:0000313" key="4">
    <source>
        <dbReference type="EMBL" id="MBF9069194.1"/>
    </source>
</evidence>
<dbReference type="PRINTS" id="PR00385">
    <property type="entry name" value="P450"/>
</dbReference>
<keyword evidence="5" id="KW-1185">Reference proteome</keyword>
<comment type="caution">
    <text evidence="4">The sequence shown here is derived from an EMBL/GenBank/DDBJ whole genome shotgun (WGS) entry which is preliminary data.</text>
</comment>
<keyword evidence="2" id="KW-0560">Oxidoreductase</keyword>
<reference evidence="4" key="1">
    <citation type="submission" date="2020-11" db="EMBL/GenBank/DDBJ databases">
        <title>Isolation and identification of active actinomycetes.</title>
        <authorList>
            <person name="Yu B."/>
        </authorList>
    </citation>
    <scope>NUCLEOTIDE SEQUENCE</scope>
    <source>
        <strain evidence="4">NEAU-YB345</strain>
    </source>
</reference>
<dbReference type="Proteomes" id="UP000657385">
    <property type="component" value="Unassembled WGS sequence"/>
</dbReference>